<keyword evidence="1" id="KW-0472">Membrane</keyword>
<keyword evidence="3" id="KW-1185">Reference proteome</keyword>
<accession>A0AB34IVT2</accession>
<dbReference type="Proteomes" id="UP001515480">
    <property type="component" value="Unassembled WGS sequence"/>
</dbReference>
<organism evidence="2 3">
    <name type="scientific">Prymnesium parvum</name>
    <name type="common">Toxic golden alga</name>
    <dbReference type="NCBI Taxonomy" id="97485"/>
    <lineage>
        <taxon>Eukaryota</taxon>
        <taxon>Haptista</taxon>
        <taxon>Haptophyta</taxon>
        <taxon>Prymnesiophyceae</taxon>
        <taxon>Prymnesiales</taxon>
        <taxon>Prymnesiaceae</taxon>
        <taxon>Prymnesium</taxon>
    </lineage>
</organism>
<gene>
    <name evidence="2" type="ORF">AB1Y20_008064</name>
</gene>
<keyword evidence="1" id="KW-0812">Transmembrane</keyword>
<sequence>MDFSVPDTAGVGPADPALLRSRGADPLVEIPVPHFFHSVAGLPFQPVLGALSPVPTLLPLSIVEAVLGPMIAVDRSAPTGVAMQALFSTLILPSKFEAALSQSFLESPAIRLDPNRQYSSLSAAAAAVQDFTRRLDPAALHPAYVLTSADVFVTEPVLGSSPAPFRTLFSTTTAVTFGGIASESGFLTHLSFLGCCSGSAACLGFLCIRRRLRRL</sequence>
<proteinExistence type="predicted"/>
<comment type="caution">
    <text evidence="2">The sequence shown here is derived from an EMBL/GenBank/DDBJ whole genome shotgun (WGS) entry which is preliminary data.</text>
</comment>
<dbReference type="EMBL" id="JBGBPQ010000018">
    <property type="protein sequence ID" value="KAL1507214.1"/>
    <property type="molecule type" value="Genomic_DNA"/>
</dbReference>
<evidence type="ECO:0000313" key="2">
    <source>
        <dbReference type="EMBL" id="KAL1507214.1"/>
    </source>
</evidence>
<protein>
    <submittedName>
        <fullName evidence="2">Uncharacterized protein</fullName>
    </submittedName>
</protein>
<reference evidence="2 3" key="1">
    <citation type="journal article" date="2024" name="Science">
        <title>Giant polyketide synthase enzymes in the biosynthesis of giant marine polyether toxins.</title>
        <authorList>
            <person name="Fallon T.R."/>
            <person name="Shende V.V."/>
            <person name="Wierzbicki I.H."/>
            <person name="Pendleton A.L."/>
            <person name="Watervoot N.F."/>
            <person name="Auber R.P."/>
            <person name="Gonzalez D.J."/>
            <person name="Wisecaver J.H."/>
            <person name="Moore B.S."/>
        </authorList>
    </citation>
    <scope>NUCLEOTIDE SEQUENCE [LARGE SCALE GENOMIC DNA]</scope>
    <source>
        <strain evidence="2 3">12B1</strain>
    </source>
</reference>
<dbReference type="AlphaFoldDB" id="A0AB34IVT2"/>
<keyword evidence="1" id="KW-1133">Transmembrane helix</keyword>
<feature type="transmembrane region" description="Helical" evidence="1">
    <location>
        <begin position="186"/>
        <end position="208"/>
    </location>
</feature>
<evidence type="ECO:0000256" key="1">
    <source>
        <dbReference type="SAM" id="Phobius"/>
    </source>
</evidence>
<evidence type="ECO:0000313" key="3">
    <source>
        <dbReference type="Proteomes" id="UP001515480"/>
    </source>
</evidence>
<name>A0AB34IVT2_PRYPA</name>